<gene>
    <name evidence="2" type="ORF">GCM10022240_30310</name>
</gene>
<organism evidence="2 3">
    <name type="scientific">Microbacterium kribbense</name>
    <dbReference type="NCBI Taxonomy" id="433645"/>
    <lineage>
        <taxon>Bacteria</taxon>
        <taxon>Bacillati</taxon>
        <taxon>Actinomycetota</taxon>
        <taxon>Actinomycetes</taxon>
        <taxon>Micrococcales</taxon>
        <taxon>Microbacteriaceae</taxon>
        <taxon>Microbacterium</taxon>
    </lineage>
</organism>
<proteinExistence type="predicted"/>
<comment type="caution">
    <text evidence="2">The sequence shown here is derived from an EMBL/GenBank/DDBJ whole genome shotgun (WGS) entry which is preliminary data.</text>
</comment>
<sequence>MTTTTGMGRSNARQMLTGPPLPEPAEQVDLRRMRPKGFSDESRLLPEHVWALMGCPCGKYT</sequence>
<dbReference type="EMBL" id="BAABAF010000012">
    <property type="protein sequence ID" value="GAA3776765.1"/>
    <property type="molecule type" value="Genomic_DNA"/>
</dbReference>
<evidence type="ECO:0000313" key="3">
    <source>
        <dbReference type="Proteomes" id="UP001500540"/>
    </source>
</evidence>
<dbReference type="Proteomes" id="UP001500540">
    <property type="component" value="Unassembled WGS sequence"/>
</dbReference>
<name>A0ABP7GY78_9MICO</name>
<keyword evidence="3" id="KW-1185">Reference proteome</keyword>
<feature type="region of interest" description="Disordered" evidence="1">
    <location>
        <begin position="1"/>
        <end position="26"/>
    </location>
</feature>
<feature type="compositionally biased region" description="Polar residues" evidence="1">
    <location>
        <begin position="1"/>
        <end position="14"/>
    </location>
</feature>
<protein>
    <submittedName>
        <fullName evidence="2">Uncharacterized protein</fullName>
    </submittedName>
</protein>
<evidence type="ECO:0000256" key="1">
    <source>
        <dbReference type="SAM" id="MobiDB-lite"/>
    </source>
</evidence>
<evidence type="ECO:0000313" key="2">
    <source>
        <dbReference type="EMBL" id="GAA3776765.1"/>
    </source>
</evidence>
<accession>A0ABP7GY78</accession>
<reference evidence="3" key="1">
    <citation type="journal article" date="2019" name="Int. J. Syst. Evol. Microbiol.">
        <title>The Global Catalogue of Microorganisms (GCM) 10K type strain sequencing project: providing services to taxonomists for standard genome sequencing and annotation.</title>
        <authorList>
            <consortium name="The Broad Institute Genomics Platform"/>
            <consortium name="The Broad Institute Genome Sequencing Center for Infectious Disease"/>
            <person name="Wu L."/>
            <person name="Ma J."/>
        </authorList>
    </citation>
    <scope>NUCLEOTIDE SEQUENCE [LARGE SCALE GENOMIC DNA]</scope>
    <source>
        <strain evidence="3">JCM 16950</strain>
    </source>
</reference>